<dbReference type="GO" id="GO:0005543">
    <property type="term" value="F:phospholipid binding"/>
    <property type="evidence" value="ECO:0007669"/>
    <property type="project" value="InterPro"/>
</dbReference>
<dbReference type="PANTHER" id="PTHR23175:SF23">
    <property type="entry name" value="PDZ DOMAIN-CONTAINING PROTEIN"/>
    <property type="match status" value="1"/>
</dbReference>
<dbReference type="InterPro" id="IPR008936">
    <property type="entry name" value="Rho_GTPase_activation_prot"/>
</dbReference>
<evidence type="ECO:0000259" key="4">
    <source>
        <dbReference type="PROSITE" id="PS50106"/>
    </source>
</evidence>
<feature type="region of interest" description="Disordered" evidence="2">
    <location>
        <begin position="1235"/>
        <end position="1319"/>
    </location>
</feature>
<dbReference type="InterPro" id="IPR041489">
    <property type="entry name" value="PDZ_6"/>
</dbReference>
<reference evidence="6" key="1">
    <citation type="submission" date="2016-02" db="EMBL/GenBank/DDBJ databases">
        <title>RNAseq analyses of the midgut from blood- or serum-fed Ixodes ricinus ticks.</title>
        <authorList>
            <person name="Perner J."/>
            <person name="Provaznik J."/>
            <person name="Schrenkova J."/>
            <person name="Urbanova V."/>
            <person name="Ribeiro J.M."/>
            <person name="Kopacek P."/>
        </authorList>
    </citation>
    <scope>NUCLEOTIDE SEQUENCE</scope>
    <source>
        <tissue evidence="6">Gut</tissue>
    </source>
</reference>
<evidence type="ECO:0000259" key="3">
    <source>
        <dbReference type="PROSITE" id="PS50003"/>
    </source>
</evidence>
<feature type="region of interest" description="Disordered" evidence="2">
    <location>
        <begin position="427"/>
        <end position="475"/>
    </location>
</feature>
<dbReference type="SUPFAM" id="SSF50729">
    <property type="entry name" value="PH domain-like"/>
    <property type="match status" value="1"/>
</dbReference>
<dbReference type="Pfam" id="PF00169">
    <property type="entry name" value="PH"/>
    <property type="match status" value="1"/>
</dbReference>
<dbReference type="InterPro" id="IPR001605">
    <property type="entry name" value="PH_dom-spectrin-type"/>
</dbReference>
<dbReference type="SUPFAM" id="SSF50156">
    <property type="entry name" value="PDZ domain-like"/>
    <property type="match status" value="1"/>
</dbReference>
<dbReference type="Gene3D" id="2.30.42.10">
    <property type="match status" value="1"/>
</dbReference>
<feature type="region of interest" description="Disordered" evidence="2">
    <location>
        <begin position="1109"/>
        <end position="1131"/>
    </location>
</feature>
<dbReference type="SMART" id="SM00324">
    <property type="entry name" value="RhoGAP"/>
    <property type="match status" value="1"/>
</dbReference>
<feature type="region of interest" description="Disordered" evidence="2">
    <location>
        <begin position="262"/>
        <end position="320"/>
    </location>
</feature>
<feature type="compositionally biased region" description="Basic and acidic residues" evidence="2">
    <location>
        <begin position="527"/>
        <end position="537"/>
    </location>
</feature>
<accession>A0A131XWM1</accession>
<protein>
    <submittedName>
        <fullName evidence="6">Putative rho gtpase-activating protein 21</fullName>
    </submittedName>
</protein>
<feature type="region of interest" description="Disordered" evidence="2">
    <location>
        <begin position="527"/>
        <end position="550"/>
    </location>
</feature>
<feature type="compositionally biased region" description="Polar residues" evidence="2">
    <location>
        <begin position="9"/>
        <end position="20"/>
    </location>
</feature>
<name>A0A131XWM1_IXORI</name>
<dbReference type="GO" id="GO:0005096">
    <property type="term" value="F:GTPase activator activity"/>
    <property type="evidence" value="ECO:0007669"/>
    <property type="project" value="UniProtKB-KW"/>
</dbReference>
<dbReference type="EMBL" id="GEFM01005825">
    <property type="protein sequence ID" value="JAP69971.1"/>
    <property type="molecule type" value="mRNA"/>
</dbReference>
<feature type="compositionally biased region" description="Low complexity" evidence="2">
    <location>
        <begin position="1246"/>
        <end position="1267"/>
    </location>
</feature>
<dbReference type="InterPro" id="IPR036034">
    <property type="entry name" value="PDZ_sf"/>
</dbReference>
<sequence length="1443" mass="155427">MVSKGGDITWTNQEQPNNKSEAPGDKTWHGLRTVVLEKGPGGFGFTLRHFVVYPPDTVNAARLAGKHPTVVDPTWDQHKQEAMDTIFVREVRPGSAADRAGLVTGDRIVSINGQPVTGRSYGQVIELIHKCGPSLQLLVVPKEDDILQLYFASSAYQPVRRLPQPLWSAETTRAESSPLRTTLANTSALSRCGASEPTSPVHCLAGTHFRPVNPARRLFFGLDPEPATTATTTAPTIEGTAFGLTSQPMSLSYPSYGANNASTNASSNDPRRGAAGIKMPPSTSVPTCLGGQTRFAQRSDDGWHGQTDSGIGSVEEGEPKQTAAVTTTTTTMSTAVQHHQTALPEQSSLNLVAQRLHLFESGGLLARSLERMKLYRSELARLTSGCPVPIVSVRAARFEEMDGEGRKETASETSSLSVGGAYDRLLPLSSPTSRVPSFDRSPDSPLREERPFASLPDQSTLSGYADGADDVGLEEGGAYQTDGYISVTSDDASAVVYRRKNGSKEDKAHPARRTSYLRATANERLHLESDHSEDEQHSISSTSSTPSGSHRIQKLKAFFGDKASSAPSQASEVKNGTTEDPEITGDVQGWLACKTVLVDGKRSSDRSWRPVWLVLRGDKVYILKDRKTIDFGEGSHLSLRTSMSDVARDYTKRKHVFRLRMESGTEYLFQADNHSNMIQWVEALRQITNEDSEVEDILSDRSVLEKAAAFEQGSSAGQGRLSPMPVVRPVKKLAFRHRSPNSGSPRVKSRRASLGDEPSLKAVHMWRGKVVHSWKRLHGSLASLPPKGHSIGVPLHECPPSLDNQYVPWLVSLCTRVVEAKGLETVGVYRIPGNSAAVAALSAAANGGLDQLDLGDPRWGDVHVVSSLLKAFFRQLPDPLAGRYARFIAAARGTQGAQRLAALRALVHELPIHNFETLKFLMQHLKKVVAHSTTNKMEARNLAIVFGPTLVRTADNSMLTMITDMSHQCHITEALINYADYVFGDLEGEDGLSSVPELPLDVAALPLSDTDSSVLIDNLHKVGTGGQGSGQEVCTRDLVSSLVSAANRKLRQRKMSLTTEGAVLKPGSRVKDKIMAFEGKGGEEGPKAASPTGNGSVLVAMALPEGATSCSYPPSPTRTLGSPPQTPSVCSEDLTVSSLASGSASPRTYGQLSALAQQKVRFLEAETRAQLRASQRSWPPPQGCPSGQEGAHKREQIERDWQRAKQELEQDDLLDFLADDPSAFLLSHLGQQGTLPMLPPAPTGLSGPANPTPGSTSSTSSPANNAGEAFVASPRRGDTPPPCAAANPENPPKAPSRAPTSRHEKENIPQAGPASSCEPAPVTYRCKKHCLNGASRYAIYRVDDDAEALRQQQRRSENGVVAAVLSGDGVVLAAAATTTTTRRRPLSSMGLQRRHTIGSSRDVKFHPFPTPTSSSFRRVPSGQRLDEGEAWKRLGGARVASPV</sequence>
<dbReference type="PROSITE" id="PS50106">
    <property type="entry name" value="PDZ"/>
    <property type="match status" value="1"/>
</dbReference>
<dbReference type="InterPro" id="IPR001849">
    <property type="entry name" value="PH_domain"/>
</dbReference>
<dbReference type="InterPro" id="IPR011993">
    <property type="entry name" value="PH-like_dom_sf"/>
</dbReference>
<dbReference type="PANTHER" id="PTHR23175">
    <property type="entry name" value="PDZ DOMAIN-CONTAINING PROTEIN"/>
    <property type="match status" value="1"/>
</dbReference>
<feature type="compositionally biased region" description="Low complexity" evidence="2">
    <location>
        <begin position="538"/>
        <end position="549"/>
    </location>
</feature>
<dbReference type="SUPFAM" id="SSF48350">
    <property type="entry name" value="GTPase activation domain, GAP"/>
    <property type="match status" value="1"/>
</dbReference>
<keyword evidence="1" id="KW-0343">GTPase activation</keyword>
<dbReference type="PRINTS" id="PR00683">
    <property type="entry name" value="SPECTRINPH"/>
</dbReference>
<organism evidence="6">
    <name type="scientific">Ixodes ricinus</name>
    <name type="common">Common tick</name>
    <name type="synonym">Acarus ricinus</name>
    <dbReference type="NCBI Taxonomy" id="34613"/>
    <lineage>
        <taxon>Eukaryota</taxon>
        <taxon>Metazoa</taxon>
        <taxon>Ecdysozoa</taxon>
        <taxon>Arthropoda</taxon>
        <taxon>Chelicerata</taxon>
        <taxon>Arachnida</taxon>
        <taxon>Acari</taxon>
        <taxon>Parasitiformes</taxon>
        <taxon>Ixodida</taxon>
        <taxon>Ixodoidea</taxon>
        <taxon>Ixodidae</taxon>
        <taxon>Ixodinae</taxon>
        <taxon>Ixodes</taxon>
    </lineage>
</organism>
<dbReference type="SMART" id="SM00233">
    <property type="entry name" value="PH"/>
    <property type="match status" value="1"/>
</dbReference>
<dbReference type="InterPro" id="IPR000198">
    <property type="entry name" value="RhoGAP_dom"/>
</dbReference>
<feature type="domain" description="PH" evidence="3">
    <location>
        <begin position="584"/>
        <end position="689"/>
    </location>
</feature>
<dbReference type="PROSITE" id="PS50003">
    <property type="entry name" value="PH_DOMAIN"/>
    <property type="match status" value="1"/>
</dbReference>
<evidence type="ECO:0000313" key="6">
    <source>
        <dbReference type="EMBL" id="JAP69971.1"/>
    </source>
</evidence>
<feature type="domain" description="Rho-GAP" evidence="5">
    <location>
        <begin position="793"/>
        <end position="983"/>
    </location>
</feature>
<dbReference type="PROSITE" id="PS50238">
    <property type="entry name" value="RHOGAP"/>
    <property type="match status" value="1"/>
</dbReference>
<feature type="region of interest" description="Disordered" evidence="2">
    <location>
        <begin position="1"/>
        <end position="26"/>
    </location>
</feature>
<evidence type="ECO:0000259" key="5">
    <source>
        <dbReference type="PROSITE" id="PS50238"/>
    </source>
</evidence>
<dbReference type="Pfam" id="PF00620">
    <property type="entry name" value="RhoGAP"/>
    <property type="match status" value="1"/>
</dbReference>
<feature type="compositionally biased region" description="Pro residues" evidence="2">
    <location>
        <begin position="1279"/>
        <end position="1294"/>
    </location>
</feature>
<proteinExistence type="evidence at transcript level"/>
<feature type="compositionally biased region" description="Basic and acidic residues" evidence="2">
    <location>
        <begin position="440"/>
        <end position="451"/>
    </location>
</feature>
<feature type="region of interest" description="Disordered" evidence="2">
    <location>
        <begin position="1384"/>
        <end position="1430"/>
    </location>
</feature>
<dbReference type="GO" id="GO:0007165">
    <property type="term" value="P:signal transduction"/>
    <property type="evidence" value="ECO:0007669"/>
    <property type="project" value="InterPro"/>
</dbReference>
<dbReference type="InterPro" id="IPR001478">
    <property type="entry name" value="PDZ"/>
</dbReference>
<evidence type="ECO:0000256" key="2">
    <source>
        <dbReference type="SAM" id="MobiDB-lite"/>
    </source>
</evidence>
<feature type="region of interest" description="Disordered" evidence="2">
    <location>
        <begin position="734"/>
        <end position="756"/>
    </location>
</feature>
<feature type="domain" description="PDZ" evidence="4">
    <location>
        <begin position="33"/>
        <end position="143"/>
    </location>
</feature>
<dbReference type="Gene3D" id="1.10.555.10">
    <property type="entry name" value="Rho GTPase activation protein"/>
    <property type="match status" value="1"/>
</dbReference>
<dbReference type="Gene3D" id="2.30.29.30">
    <property type="entry name" value="Pleckstrin-homology domain (PH domain)/Phosphotyrosine-binding domain (PTB)"/>
    <property type="match status" value="1"/>
</dbReference>
<dbReference type="SMART" id="SM00228">
    <property type="entry name" value="PDZ"/>
    <property type="match status" value="1"/>
</dbReference>
<dbReference type="Pfam" id="PF17820">
    <property type="entry name" value="PDZ_6"/>
    <property type="match status" value="1"/>
</dbReference>
<feature type="region of interest" description="Disordered" evidence="2">
    <location>
        <begin position="1171"/>
        <end position="1195"/>
    </location>
</feature>
<evidence type="ECO:0000256" key="1">
    <source>
        <dbReference type="ARBA" id="ARBA00022468"/>
    </source>
</evidence>